<feature type="transmembrane region" description="Helical" evidence="8">
    <location>
        <begin position="141"/>
        <end position="161"/>
    </location>
</feature>
<reference evidence="11 12" key="1">
    <citation type="submission" date="2024-06" db="EMBL/GenBank/DDBJ databases">
        <title>The Natural Products Discovery Center: Release of the First 8490 Sequenced Strains for Exploring Actinobacteria Biosynthetic Diversity.</title>
        <authorList>
            <person name="Kalkreuter E."/>
            <person name="Kautsar S.A."/>
            <person name="Yang D."/>
            <person name="Bader C.D."/>
            <person name="Teijaro C.N."/>
            <person name="Fluegel L."/>
            <person name="Davis C.M."/>
            <person name="Simpson J.R."/>
            <person name="Lauterbach L."/>
            <person name="Steele A.D."/>
            <person name="Gui C."/>
            <person name="Meng S."/>
            <person name="Li G."/>
            <person name="Viehrig K."/>
            <person name="Ye F."/>
            <person name="Su P."/>
            <person name="Kiefer A.F."/>
            <person name="Nichols A."/>
            <person name="Cepeda A.J."/>
            <person name="Yan W."/>
            <person name="Fan B."/>
            <person name="Jiang Y."/>
            <person name="Adhikari A."/>
            <person name="Zheng C.-J."/>
            <person name="Schuster L."/>
            <person name="Cowan T.M."/>
            <person name="Smanski M.J."/>
            <person name="Chevrette M.G."/>
            <person name="De Carvalho L.P.S."/>
            <person name="Shen B."/>
        </authorList>
    </citation>
    <scope>NUCLEOTIDE SEQUENCE [LARGE SCALE GENOMIC DNA]</scope>
    <source>
        <strain evidence="11 12">NPDC006434</strain>
    </source>
</reference>
<keyword evidence="5 8" id="KW-0812">Transmembrane</keyword>
<protein>
    <submittedName>
        <fullName evidence="11">Iron ABC transporter permease</fullName>
    </submittedName>
</protein>
<feature type="transmembrane region" description="Helical" evidence="8">
    <location>
        <begin position="574"/>
        <end position="596"/>
    </location>
</feature>
<feature type="transmembrane region" description="Helical" evidence="8">
    <location>
        <begin position="436"/>
        <end position="460"/>
    </location>
</feature>
<dbReference type="EMBL" id="JBEXPZ010000023">
    <property type="protein sequence ID" value="MET9846676.1"/>
    <property type="molecule type" value="Genomic_DNA"/>
</dbReference>
<feature type="transmembrane region" description="Helical" evidence="8">
    <location>
        <begin position="243"/>
        <end position="264"/>
    </location>
</feature>
<feature type="transmembrane region" description="Helical" evidence="8">
    <location>
        <begin position="335"/>
        <end position="363"/>
    </location>
</feature>
<feature type="transmembrane region" description="Helical" evidence="8">
    <location>
        <begin position="48"/>
        <end position="70"/>
    </location>
</feature>
<evidence type="ECO:0000256" key="7">
    <source>
        <dbReference type="ARBA" id="ARBA00023136"/>
    </source>
</evidence>
<feature type="domain" description="ABC transmembrane type-1" evidence="10">
    <location>
        <begin position="398"/>
        <end position="592"/>
    </location>
</feature>
<evidence type="ECO:0000256" key="8">
    <source>
        <dbReference type="RuleBase" id="RU363032"/>
    </source>
</evidence>
<name>A0ABV2UYM6_9ACTN</name>
<feature type="transmembrane region" description="Helical" evidence="8">
    <location>
        <begin position="107"/>
        <end position="129"/>
    </location>
</feature>
<keyword evidence="6 8" id="KW-1133">Transmembrane helix</keyword>
<evidence type="ECO:0000256" key="2">
    <source>
        <dbReference type="ARBA" id="ARBA00022448"/>
    </source>
</evidence>
<organism evidence="11 12">
    <name type="scientific">Streptomyces ossamyceticus</name>
    <dbReference type="NCBI Taxonomy" id="249581"/>
    <lineage>
        <taxon>Bacteria</taxon>
        <taxon>Bacillati</taxon>
        <taxon>Actinomycetota</taxon>
        <taxon>Actinomycetes</taxon>
        <taxon>Kitasatosporales</taxon>
        <taxon>Streptomycetaceae</taxon>
        <taxon>Streptomyces</taxon>
    </lineage>
</organism>
<gene>
    <name evidence="11" type="ORF">ABZZ21_19320</name>
</gene>
<keyword evidence="3" id="KW-1003">Cell membrane</keyword>
<evidence type="ECO:0000256" key="5">
    <source>
        <dbReference type="ARBA" id="ARBA00022692"/>
    </source>
</evidence>
<dbReference type="PROSITE" id="PS50928">
    <property type="entry name" value="ABC_TM1"/>
    <property type="match status" value="2"/>
</dbReference>
<keyword evidence="4" id="KW-0997">Cell inner membrane</keyword>
<comment type="caution">
    <text evidence="11">The sequence shown here is derived from an EMBL/GenBank/DDBJ whole genome shotgun (WGS) entry which is preliminary data.</text>
</comment>
<evidence type="ECO:0000256" key="9">
    <source>
        <dbReference type="SAM" id="MobiDB-lite"/>
    </source>
</evidence>
<proteinExistence type="inferred from homology"/>
<dbReference type="PANTHER" id="PTHR43357:SF4">
    <property type="entry name" value="INNER MEMBRANE ABC TRANSPORTER PERMEASE PROTEIN YDCV"/>
    <property type="match status" value="1"/>
</dbReference>
<feature type="region of interest" description="Disordered" evidence="9">
    <location>
        <begin position="1"/>
        <end position="33"/>
    </location>
</feature>
<accession>A0ABV2UYM6</accession>
<keyword evidence="2 8" id="KW-0813">Transport</keyword>
<evidence type="ECO:0000256" key="1">
    <source>
        <dbReference type="ARBA" id="ARBA00004429"/>
    </source>
</evidence>
<dbReference type="Pfam" id="PF00528">
    <property type="entry name" value="BPD_transp_1"/>
    <property type="match status" value="2"/>
</dbReference>
<feature type="transmembrane region" description="Helical" evidence="8">
    <location>
        <begin position="472"/>
        <end position="496"/>
    </location>
</feature>
<evidence type="ECO:0000313" key="11">
    <source>
        <dbReference type="EMBL" id="MET9846676.1"/>
    </source>
</evidence>
<evidence type="ECO:0000259" key="10">
    <source>
        <dbReference type="PROSITE" id="PS50928"/>
    </source>
</evidence>
<evidence type="ECO:0000256" key="6">
    <source>
        <dbReference type="ARBA" id="ARBA00022989"/>
    </source>
</evidence>
<comment type="similarity">
    <text evidence="8">Belongs to the binding-protein-dependent transport system permease family.</text>
</comment>
<dbReference type="SUPFAM" id="SSF161098">
    <property type="entry name" value="MetI-like"/>
    <property type="match status" value="2"/>
</dbReference>
<keyword evidence="7 8" id="KW-0472">Membrane</keyword>
<evidence type="ECO:0000256" key="3">
    <source>
        <dbReference type="ARBA" id="ARBA00022475"/>
    </source>
</evidence>
<dbReference type="InterPro" id="IPR035906">
    <property type="entry name" value="MetI-like_sf"/>
</dbReference>
<feature type="domain" description="ABC transmembrane type-1" evidence="10">
    <location>
        <begin position="103"/>
        <end position="310"/>
    </location>
</feature>
<sequence length="602" mass="63988">MSTLTQPPGTPQPPRTPGTPGTPVGASPAESFAPPRYRRPLGVGRDTVVQYAVLAFLAVLVLAPIVPTLYQSIRNRPLYEAGGAFTLSGYTDLFTKAGFGEVALNTLLFASLTTALSLAIAIPMAIVVVRTKLPGGRLVALAMQWPFFISSLILGFGWIIMYGPAGFVSVKVQQLLGGVPWNLYSIPGMALTEAVALAPIAYVFCANALRQSDASLESAAQVCGAGPFRILAQVIVPLLRPPIVYSAILVFSVSIETLSVPLLYGQPVDIDVFSTFLYHNGLQSVDPDYTMLGAASTVILVVTLSLVAVQAKLLKDAARFVSVRGKVTRPRKLDLGWLKWVSIAFIWLYVVVGALIPIAGLVMRSFTLVFTPLQSPLRTVTTKNYELVLDSDNYVQSLWNSLIVAGVGSVVVSALAVCAVMVARRSTFRFGRAVEYLALIPQSLPGIIIGIGFFWAFALAPFGMGSVLQGTIYAVVIAFGMRALPSAFGSVAPAIMQIGGELDNAARVSGADWLMTFFRVLRALVTPAFAGALVLTFVIMLKEYSPAVFLSSADNNILGTTMLSLWTQGRAGSVAALATLQIGITAVFVALAGLLMKGKHHA</sequence>
<comment type="subcellular location">
    <subcellularLocation>
        <location evidence="1">Cell inner membrane</location>
        <topology evidence="1">Multi-pass membrane protein</topology>
    </subcellularLocation>
    <subcellularLocation>
        <location evidence="8">Cell membrane</location>
        <topology evidence="8">Multi-pass membrane protein</topology>
    </subcellularLocation>
</comment>
<evidence type="ECO:0000256" key="4">
    <source>
        <dbReference type="ARBA" id="ARBA00022519"/>
    </source>
</evidence>
<feature type="transmembrane region" description="Helical" evidence="8">
    <location>
        <begin position="181"/>
        <end position="205"/>
    </location>
</feature>
<feature type="transmembrane region" description="Helical" evidence="8">
    <location>
        <begin position="517"/>
        <end position="541"/>
    </location>
</feature>
<dbReference type="InterPro" id="IPR000515">
    <property type="entry name" value="MetI-like"/>
</dbReference>
<dbReference type="Gene3D" id="1.10.3720.10">
    <property type="entry name" value="MetI-like"/>
    <property type="match status" value="2"/>
</dbReference>
<keyword evidence="12" id="KW-1185">Reference proteome</keyword>
<dbReference type="Proteomes" id="UP001550210">
    <property type="component" value="Unassembled WGS sequence"/>
</dbReference>
<dbReference type="PANTHER" id="PTHR43357">
    <property type="entry name" value="INNER MEMBRANE ABC TRANSPORTER PERMEASE PROTEIN YDCV"/>
    <property type="match status" value="1"/>
</dbReference>
<feature type="compositionally biased region" description="Pro residues" evidence="9">
    <location>
        <begin position="8"/>
        <end position="17"/>
    </location>
</feature>
<dbReference type="RefSeq" id="WP_055521934.1">
    <property type="nucleotide sequence ID" value="NZ_JBEXPZ010000023.1"/>
</dbReference>
<feature type="transmembrane region" description="Helical" evidence="8">
    <location>
        <begin position="289"/>
        <end position="314"/>
    </location>
</feature>
<feature type="transmembrane region" description="Helical" evidence="8">
    <location>
        <begin position="398"/>
        <end position="424"/>
    </location>
</feature>
<dbReference type="CDD" id="cd06261">
    <property type="entry name" value="TM_PBP2"/>
    <property type="match status" value="2"/>
</dbReference>
<evidence type="ECO:0000313" key="12">
    <source>
        <dbReference type="Proteomes" id="UP001550210"/>
    </source>
</evidence>